<evidence type="ECO:0000256" key="2">
    <source>
        <dbReference type="ARBA" id="ARBA00022679"/>
    </source>
</evidence>
<dbReference type="InterPro" id="IPR031475">
    <property type="entry name" value="NBD_C"/>
</dbReference>
<dbReference type="InterPro" id="IPR037051">
    <property type="entry name" value="4-carb_acid_sugar_kinase_N_sf"/>
</dbReference>
<keyword evidence="2" id="KW-0808">Transferase</keyword>
<keyword evidence="10" id="KW-1185">Reference proteome</keyword>
<organism evidence="9 10">
    <name type="scientific">Luoshenia tenuis</name>
    <dbReference type="NCBI Taxonomy" id="2763654"/>
    <lineage>
        <taxon>Bacteria</taxon>
        <taxon>Bacillati</taxon>
        <taxon>Bacillota</taxon>
        <taxon>Clostridia</taxon>
        <taxon>Christensenellales</taxon>
        <taxon>Christensenellaceae</taxon>
        <taxon>Luoshenia</taxon>
    </lineage>
</organism>
<proteinExistence type="inferred from homology"/>
<evidence type="ECO:0000256" key="5">
    <source>
        <dbReference type="ARBA" id="ARBA00022840"/>
    </source>
</evidence>
<feature type="domain" description="Four-carbon acid sugar kinase nucleotide binding" evidence="8">
    <location>
        <begin position="233"/>
        <end position="392"/>
    </location>
</feature>
<dbReference type="InterPro" id="IPR010737">
    <property type="entry name" value="4-carb_acid_sugar_kinase_N"/>
</dbReference>
<comment type="caution">
    <text evidence="9">The sequence shown here is derived from an EMBL/GenBank/DDBJ whole genome shotgun (WGS) entry which is preliminary data.</text>
</comment>
<evidence type="ECO:0000256" key="3">
    <source>
        <dbReference type="ARBA" id="ARBA00022741"/>
    </source>
</evidence>
<feature type="domain" description="Four-carbon acid sugar kinase N-terminal" evidence="7">
    <location>
        <begin position="7"/>
        <end position="209"/>
    </location>
</feature>
<keyword evidence="3" id="KW-0547">Nucleotide-binding</keyword>
<evidence type="ECO:0000259" key="8">
    <source>
        <dbReference type="Pfam" id="PF17042"/>
    </source>
</evidence>
<evidence type="ECO:0000313" key="10">
    <source>
        <dbReference type="Proteomes" id="UP000654279"/>
    </source>
</evidence>
<keyword evidence="6" id="KW-0119">Carbohydrate metabolism</keyword>
<dbReference type="Proteomes" id="UP000654279">
    <property type="component" value="Unassembled WGS sequence"/>
</dbReference>
<reference evidence="9" key="1">
    <citation type="submission" date="2020-08" db="EMBL/GenBank/DDBJ databases">
        <title>Genome public.</title>
        <authorList>
            <person name="Liu C."/>
            <person name="Sun Q."/>
        </authorList>
    </citation>
    <scope>NUCLEOTIDE SEQUENCE</scope>
    <source>
        <strain evidence="9">NSJ-44</strain>
    </source>
</reference>
<evidence type="ECO:0000256" key="4">
    <source>
        <dbReference type="ARBA" id="ARBA00022777"/>
    </source>
</evidence>
<evidence type="ECO:0000256" key="6">
    <source>
        <dbReference type="ARBA" id="ARBA00023277"/>
    </source>
</evidence>
<dbReference type="EMBL" id="JACRSO010000001">
    <property type="protein sequence ID" value="MBC8527846.1"/>
    <property type="molecule type" value="Genomic_DNA"/>
</dbReference>
<dbReference type="GO" id="GO:0005524">
    <property type="term" value="F:ATP binding"/>
    <property type="evidence" value="ECO:0007669"/>
    <property type="project" value="UniProtKB-KW"/>
</dbReference>
<dbReference type="Gene3D" id="3.40.980.20">
    <property type="entry name" value="Four-carbon acid sugar kinase, nucleotide binding domain"/>
    <property type="match status" value="1"/>
</dbReference>
<dbReference type="Gene3D" id="3.40.50.10840">
    <property type="entry name" value="Putative sugar-binding, N-terminal domain"/>
    <property type="match status" value="1"/>
</dbReference>
<keyword evidence="5" id="KW-0067">ATP-binding</keyword>
<dbReference type="Pfam" id="PF17042">
    <property type="entry name" value="NBD_C"/>
    <property type="match status" value="1"/>
</dbReference>
<keyword evidence="4" id="KW-0418">Kinase</keyword>
<evidence type="ECO:0000259" key="7">
    <source>
        <dbReference type="Pfam" id="PF07005"/>
    </source>
</evidence>
<evidence type="ECO:0008006" key="11">
    <source>
        <dbReference type="Google" id="ProtNLM"/>
    </source>
</evidence>
<dbReference type="SUPFAM" id="SSF142764">
    <property type="entry name" value="YgbK-like"/>
    <property type="match status" value="1"/>
</dbReference>
<accession>A0A926CYB2</accession>
<name>A0A926CYB2_9FIRM</name>
<evidence type="ECO:0000256" key="1">
    <source>
        <dbReference type="ARBA" id="ARBA00005715"/>
    </source>
</evidence>
<protein>
    <recommendedName>
        <fullName evidence="11">Four-carbon acid sugar kinase family protein</fullName>
    </recommendedName>
</protein>
<sequence>MIGPGCGILADDLSGALDAGAALRKSGVRTLVFWDEQGLSAAPRDAALVFDTESRNIEKARAAQRVRTAVAALKAAGFPLGYKKVDSTLRGHVGSELLAAIEAAAYPGALLCPALPAQGRTVENGRLLVKGLPLHQTEFGQDPLFTLHTSSVADILTQDAPITVSALSAGDVQAQVYTGDAQSDEALASLAKVAFEKGWLPVGSAGLMAQCVQPQNPPTPCGAYRGGNGHIAILSASPSALSQAQLRAPGRSLQLLQADQEALLSGGQTQCEAQRLAAAAADALKAGDVAVDLTGPSKTEITALGLPAAEIARRSSLILTAVRLIAPALFGASTLILFGGDTTRAALEAGASGVELTGEAESQIPLSRVMGGRWDGQRIITKAGGFGGEALLCRLLARQELRN</sequence>
<dbReference type="AlphaFoldDB" id="A0A926CYB2"/>
<dbReference type="GO" id="GO:0016301">
    <property type="term" value="F:kinase activity"/>
    <property type="evidence" value="ECO:0007669"/>
    <property type="project" value="UniProtKB-KW"/>
</dbReference>
<dbReference type="InterPro" id="IPR042213">
    <property type="entry name" value="NBD_C_sf"/>
</dbReference>
<dbReference type="RefSeq" id="WP_249283939.1">
    <property type="nucleotide sequence ID" value="NZ_JACRSO010000001.1"/>
</dbReference>
<gene>
    <name evidence="9" type="ORF">H8699_00145</name>
</gene>
<dbReference type="Pfam" id="PF07005">
    <property type="entry name" value="SBD_N"/>
    <property type="match status" value="1"/>
</dbReference>
<evidence type="ECO:0000313" key="9">
    <source>
        <dbReference type="EMBL" id="MBC8527846.1"/>
    </source>
</evidence>
<comment type="similarity">
    <text evidence="1">Belongs to the four-carbon acid sugar kinase family.</text>
</comment>